<organism evidence="2 3">
    <name type="scientific">Ceratodon purpureus</name>
    <name type="common">Fire moss</name>
    <name type="synonym">Dicranum purpureum</name>
    <dbReference type="NCBI Taxonomy" id="3225"/>
    <lineage>
        <taxon>Eukaryota</taxon>
        <taxon>Viridiplantae</taxon>
        <taxon>Streptophyta</taxon>
        <taxon>Embryophyta</taxon>
        <taxon>Bryophyta</taxon>
        <taxon>Bryophytina</taxon>
        <taxon>Bryopsida</taxon>
        <taxon>Dicranidae</taxon>
        <taxon>Pseudoditrichales</taxon>
        <taxon>Ditrichaceae</taxon>
        <taxon>Ceratodon</taxon>
    </lineage>
</organism>
<reference evidence="2" key="1">
    <citation type="submission" date="2020-06" db="EMBL/GenBank/DDBJ databases">
        <title>WGS assembly of Ceratodon purpureus strain R40.</title>
        <authorList>
            <person name="Carey S.B."/>
            <person name="Jenkins J."/>
            <person name="Shu S."/>
            <person name="Lovell J.T."/>
            <person name="Sreedasyam A."/>
            <person name="Maumus F."/>
            <person name="Tiley G.P."/>
            <person name="Fernandez-Pozo N."/>
            <person name="Barry K."/>
            <person name="Chen C."/>
            <person name="Wang M."/>
            <person name="Lipzen A."/>
            <person name="Daum C."/>
            <person name="Saski C.A."/>
            <person name="Payton A.C."/>
            <person name="Mcbreen J.C."/>
            <person name="Conrad R.E."/>
            <person name="Kollar L.M."/>
            <person name="Olsson S."/>
            <person name="Huttunen S."/>
            <person name="Landis J.B."/>
            <person name="Wickett N.J."/>
            <person name="Johnson M.G."/>
            <person name="Rensing S.A."/>
            <person name="Grimwood J."/>
            <person name="Schmutz J."/>
            <person name="Mcdaniel S.F."/>
        </authorList>
    </citation>
    <scope>NUCLEOTIDE SEQUENCE</scope>
    <source>
        <strain evidence="2">R40</strain>
    </source>
</reference>
<comment type="caution">
    <text evidence="2">The sequence shown here is derived from an EMBL/GenBank/DDBJ whole genome shotgun (WGS) entry which is preliminary data.</text>
</comment>
<keyword evidence="1" id="KW-0732">Signal</keyword>
<feature type="chain" id="PRO_5035819822" evidence="1">
    <location>
        <begin position="16"/>
        <end position="51"/>
    </location>
</feature>
<name>A0A8T0GZ56_CERPU</name>
<feature type="signal peptide" evidence="1">
    <location>
        <begin position="1"/>
        <end position="15"/>
    </location>
</feature>
<sequence length="51" mass="5830">MLVWFLLSLNKSMWGGHWDFATSLFVCSFDRCGYCDSGLDTSPRSVKAEYT</sequence>
<keyword evidence="3" id="KW-1185">Reference proteome</keyword>
<dbReference type="EMBL" id="CM026429">
    <property type="protein sequence ID" value="KAG0563489.1"/>
    <property type="molecule type" value="Genomic_DNA"/>
</dbReference>
<proteinExistence type="predicted"/>
<evidence type="ECO:0000256" key="1">
    <source>
        <dbReference type="SAM" id="SignalP"/>
    </source>
</evidence>
<evidence type="ECO:0000313" key="2">
    <source>
        <dbReference type="EMBL" id="KAG0563489.1"/>
    </source>
</evidence>
<gene>
    <name evidence="2" type="ORF">KC19_8G035400</name>
</gene>
<dbReference type="Proteomes" id="UP000822688">
    <property type="component" value="Chromosome 8"/>
</dbReference>
<evidence type="ECO:0000313" key="3">
    <source>
        <dbReference type="Proteomes" id="UP000822688"/>
    </source>
</evidence>
<dbReference type="AlphaFoldDB" id="A0A8T0GZ56"/>
<protein>
    <submittedName>
        <fullName evidence="2">Uncharacterized protein</fullName>
    </submittedName>
</protein>
<accession>A0A8T0GZ56</accession>